<dbReference type="EMBL" id="MN508615">
    <property type="protein sequence ID" value="QPL11100.1"/>
    <property type="molecule type" value="Genomic_DNA"/>
</dbReference>
<gene>
    <name evidence="1" type="ORF">ES17_55</name>
</gene>
<accession>A0A7T0LW51</accession>
<dbReference type="Proteomes" id="UP000594589">
    <property type="component" value="Segment"/>
</dbReference>
<evidence type="ECO:0000313" key="1">
    <source>
        <dbReference type="EMBL" id="QPL11100.1"/>
    </source>
</evidence>
<sequence>MKKAVWYKETGQWPQSYLHHLDGRTDNCHIDNLSRHNPAWGRAVKANNKDVHVSLIFKEGDWFIRKDSEVLGPYVDMKDAQEAMYRIILEES</sequence>
<keyword evidence="2" id="KW-1185">Reference proteome</keyword>
<name>A0A7T0LW51_9CAUD</name>
<proteinExistence type="predicted"/>
<organism evidence="1 2">
    <name type="scientific">Escherichia phage ES17</name>
    <dbReference type="NCBI Taxonomy" id="2662277"/>
    <lineage>
        <taxon>Viruses</taxon>
        <taxon>Duplodnaviria</taxon>
        <taxon>Heunggongvirae</taxon>
        <taxon>Uroviricota</taxon>
        <taxon>Caudoviricetes</taxon>
        <taxon>Mktvariviridae</taxon>
        <taxon>Gordonclarkvirinae</taxon>
        <taxon>Kuravirus</taxon>
        <taxon>Kuravirus ES17</taxon>
    </lineage>
</organism>
<evidence type="ECO:0000313" key="2">
    <source>
        <dbReference type="Proteomes" id="UP000594589"/>
    </source>
</evidence>
<reference evidence="1 2" key="1">
    <citation type="journal article" date="2019" name="Front. Microbiol.">
        <title>Constructing and Characterizing Bacteriophage Libraries for Phage Therapy of Human Infections.</title>
        <authorList>
            <person name="Gibson S.B."/>
            <person name="Green S.I."/>
            <person name="Liu C.G."/>
            <person name="Salazar K.C."/>
            <person name="Clark J.R."/>
            <person name="Terwilliger A.L."/>
            <person name="Kaplan H.B."/>
            <person name="Maresso A.W."/>
            <person name="Trautner B.W."/>
            <person name="Ramig R.F."/>
        </authorList>
    </citation>
    <scope>NUCLEOTIDE SEQUENCE [LARGE SCALE GENOMIC DNA]</scope>
</reference>
<protein>
    <submittedName>
        <fullName evidence="1">Uncharacterized protein</fullName>
    </submittedName>
</protein>